<accession>A0A2P2NIY5</accession>
<proteinExistence type="predicted"/>
<reference evidence="1" key="1">
    <citation type="submission" date="2018-02" db="EMBL/GenBank/DDBJ databases">
        <title>Rhizophora mucronata_Transcriptome.</title>
        <authorList>
            <person name="Meera S.P."/>
            <person name="Sreeshan A."/>
            <person name="Augustine A."/>
        </authorList>
    </citation>
    <scope>NUCLEOTIDE SEQUENCE</scope>
    <source>
        <tissue evidence="1">Leaf</tissue>
    </source>
</reference>
<dbReference type="EMBL" id="GGEC01061925">
    <property type="protein sequence ID" value="MBX42409.1"/>
    <property type="molecule type" value="Transcribed_RNA"/>
</dbReference>
<dbReference type="AlphaFoldDB" id="A0A2P2NIY5"/>
<name>A0A2P2NIY5_RHIMU</name>
<evidence type="ECO:0000313" key="1">
    <source>
        <dbReference type="EMBL" id="MBX42409.1"/>
    </source>
</evidence>
<protein>
    <submittedName>
        <fullName evidence="1">Uncharacterized protein</fullName>
    </submittedName>
</protein>
<organism evidence="1">
    <name type="scientific">Rhizophora mucronata</name>
    <name type="common">Asiatic mangrove</name>
    <dbReference type="NCBI Taxonomy" id="61149"/>
    <lineage>
        <taxon>Eukaryota</taxon>
        <taxon>Viridiplantae</taxon>
        <taxon>Streptophyta</taxon>
        <taxon>Embryophyta</taxon>
        <taxon>Tracheophyta</taxon>
        <taxon>Spermatophyta</taxon>
        <taxon>Magnoliopsida</taxon>
        <taxon>eudicotyledons</taxon>
        <taxon>Gunneridae</taxon>
        <taxon>Pentapetalae</taxon>
        <taxon>rosids</taxon>
        <taxon>fabids</taxon>
        <taxon>Malpighiales</taxon>
        <taxon>Rhizophoraceae</taxon>
        <taxon>Rhizophora</taxon>
    </lineage>
</organism>
<sequence>MIVRRIMSKTVEVKKKLKCFISKMKVNLIAMSLWFSLSFQTAILQWLSSLQFQVSHL</sequence>